<comment type="caution">
    <text evidence="6">The sequence shown here is derived from an EMBL/GenBank/DDBJ whole genome shotgun (WGS) entry which is preliminary data.</text>
</comment>
<dbReference type="PROSITE" id="PS00211">
    <property type="entry name" value="ABC_TRANSPORTER_1"/>
    <property type="match status" value="1"/>
</dbReference>
<accession>A0A934KBP1</accession>
<dbReference type="SMART" id="SM00382">
    <property type="entry name" value="AAA"/>
    <property type="match status" value="1"/>
</dbReference>
<dbReference type="InterPro" id="IPR003593">
    <property type="entry name" value="AAA+_ATPase"/>
</dbReference>
<keyword evidence="2" id="KW-0813">Transport</keyword>
<evidence type="ECO:0000313" key="6">
    <source>
        <dbReference type="EMBL" id="MBJ7604227.1"/>
    </source>
</evidence>
<evidence type="ECO:0000256" key="3">
    <source>
        <dbReference type="ARBA" id="ARBA00022741"/>
    </source>
</evidence>
<dbReference type="EMBL" id="JAEKNQ010000054">
    <property type="protein sequence ID" value="MBJ7604227.1"/>
    <property type="molecule type" value="Genomic_DNA"/>
</dbReference>
<dbReference type="Proteomes" id="UP000620075">
    <property type="component" value="Unassembled WGS sequence"/>
</dbReference>
<evidence type="ECO:0000256" key="1">
    <source>
        <dbReference type="ARBA" id="ARBA00005417"/>
    </source>
</evidence>
<evidence type="ECO:0000256" key="2">
    <source>
        <dbReference type="ARBA" id="ARBA00022448"/>
    </source>
</evidence>
<dbReference type="Pfam" id="PF00005">
    <property type="entry name" value="ABC_tran"/>
    <property type="match status" value="1"/>
</dbReference>
<dbReference type="GO" id="GO:0005524">
    <property type="term" value="F:ATP binding"/>
    <property type="evidence" value="ECO:0007669"/>
    <property type="project" value="UniProtKB-KW"/>
</dbReference>
<sequence length="300" mass="31975">MEHPIATSGLTKRYSAHVLAVDRLELRVRKGEVYGFLGPNGAGKTTTLKMLVGLIRPTAGQAVVAGHAPGDPAGLARIGCLVESPAFYPYLSGRDNLRAAAGAAGAPESRVDAALDEVGLLPRGKDKFKTYSLGMKQRLGVGAALLKEPDLLILDEPSNGLDPQGMVEMRDLIRQLRQGQRTVLLSSHLLGEVQQICDRVGVINGGKLIKEGTIDEIRGGTSLLVVAQPAERALGLLSQRLGDKVRLVDGELIVDVEPQRAAEINHWLVSAGIGVWQLRSAERSLEDVFLQLTGPVGAQP</sequence>
<dbReference type="SUPFAM" id="SSF52540">
    <property type="entry name" value="P-loop containing nucleoside triphosphate hydrolases"/>
    <property type="match status" value="1"/>
</dbReference>
<dbReference type="RefSeq" id="WP_350340763.1">
    <property type="nucleotide sequence ID" value="NZ_JAEKNQ010000054.1"/>
</dbReference>
<dbReference type="GO" id="GO:0016887">
    <property type="term" value="F:ATP hydrolysis activity"/>
    <property type="evidence" value="ECO:0007669"/>
    <property type="project" value="InterPro"/>
</dbReference>
<comment type="similarity">
    <text evidence="1">Belongs to the ABC transporter superfamily.</text>
</comment>
<protein>
    <submittedName>
        <fullName evidence="6">ATP-binding cassette domain-containing protein</fullName>
    </submittedName>
</protein>
<dbReference type="Gene3D" id="3.40.50.300">
    <property type="entry name" value="P-loop containing nucleotide triphosphate hydrolases"/>
    <property type="match status" value="1"/>
</dbReference>
<dbReference type="CDD" id="cd03268">
    <property type="entry name" value="ABC_BcrA_bacitracin_resist"/>
    <property type="match status" value="1"/>
</dbReference>
<name>A0A934KBP1_9BACT</name>
<keyword evidence="3" id="KW-0547">Nucleotide-binding</keyword>
<evidence type="ECO:0000313" key="7">
    <source>
        <dbReference type="Proteomes" id="UP000620075"/>
    </source>
</evidence>
<keyword evidence="4 6" id="KW-0067">ATP-binding</keyword>
<dbReference type="InterPro" id="IPR003439">
    <property type="entry name" value="ABC_transporter-like_ATP-bd"/>
</dbReference>
<evidence type="ECO:0000259" key="5">
    <source>
        <dbReference type="PROSITE" id="PS50893"/>
    </source>
</evidence>
<dbReference type="InterPro" id="IPR017871">
    <property type="entry name" value="ABC_transporter-like_CS"/>
</dbReference>
<reference evidence="6 7" key="1">
    <citation type="submission" date="2020-10" db="EMBL/GenBank/DDBJ databases">
        <title>Ca. Dormibacterota MAGs.</title>
        <authorList>
            <person name="Montgomery K."/>
        </authorList>
    </citation>
    <scope>NUCLEOTIDE SEQUENCE [LARGE SCALE GENOMIC DNA]</scope>
    <source>
        <strain evidence="6">SC8811_S16_3</strain>
    </source>
</reference>
<dbReference type="AlphaFoldDB" id="A0A934KBP1"/>
<dbReference type="InterPro" id="IPR027417">
    <property type="entry name" value="P-loop_NTPase"/>
</dbReference>
<organism evidence="6 7">
    <name type="scientific">Candidatus Dormiibacter inghamiae</name>
    <dbReference type="NCBI Taxonomy" id="3127013"/>
    <lineage>
        <taxon>Bacteria</taxon>
        <taxon>Bacillati</taxon>
        <taxon>Candidatus Dormiibacterota</taxon>
        <taxon>Candidatus Dormibacteria</taxon>
        <taxon>Candidatus Dormibacterales</taxon>
        <taxon>Candidatus Dormibacteraceae</taxon>
        <taxon>Candidatus Dormiibacter</taxon>
    </lineage>
</organism>
<evidence type="ECO:0000256" key="4">
    <source>
        <dbReference type="ARBA" id="ARBA00022840"/>
    </source>
</evidence>
<dbReference type="PANTHER" id="PTHR43335">
    <property type="entry name" value="ABC TRANSPORTER, ATP-BINDING PROTEIN"/>
    <property type="match status" value="1"/>
</dbReference>
<gene>
    <name evidence="6" type="ORF">JF888_13710</name>
</gene>
<dbReference type="PROSITE" id="PS50893">
    <property type="entry name" value="ABC_TRANSPORTER_2"/>
    <property type="match status" value="1"/>
</dbReference>
<dbReference type="PANTHER" id="PTHR43335:SF4">
    <property type="entry name" value="ABC TRANSPORTER, ATP-BINDING PROTEIN"/>
    <property type="match status" value="1"/>
</dbReference>
<feature type="domain" description="ABC transporter" evidence="5">
    <location>
        <begin position="5"/>
        <end position="230"/>
    </location>
</feature>
<proteinExistence type="inferred from homology"/>